<dbReference type="HOGENOM" id="CLU_3146190_0_0_9"/>
<dbReference type="EMBL" id="AGZE01000031">
    <property type="protein sequence ID" value="EKB55191.1"/>
    <property type="molecule type" value="Genomic_DNA"/>
</dbReference>
<comment type="caution">
    <text evidence="1">The sequence shown here is derived from an EMBL/GenBank/DDBJ whole genome shotgun (WGS) entry which is preliminary data.</text>
</comment>
<evidence type="ECO:0000313" key="1">
    <source>
        <dbReference type="EMBL" id="EKB55191.1"/>
    </source>
</evidence>
<dbReference type="STRING" id="883112.HMPREF9707_01149"/>
<feature type="non-terminal residue" evidence="1">
    <location>
        <position position="1"/>
    </location>
</feature>
<protein>
    <submittedName>
        <fullName evidence="1">Uncharacterized protein</fullName>
    </submittedName>
</protein>
<proteinExistence type="predicted"/>
<dbReference type="Proteomes" id="UP000005147">
    <property type="component" value="Unassembled WGS sequence"/>
</dbReference>
<accession>K1LKM7</accession>
<dbReference type="AlphaFoldDB" id="K1LKM7"/>
<organism evidence="1 2">
    <name type="scientific">Falseniella ignava CCUG 37419</name>
    <dbReference type="NCBI Taxonomy" id="883112"/>
    <lineage>
        <taxon>Bacteria</taxon>
        <taxon>Bacillati</taxon>
        <taxon>Bacillota</taxon>
        <taxon>Bacilli</taxon>
        <taxon>Lactobacillales</taxon>
        <taxon>Aerococcaceae</taxon>
        <taxon>Falseniella</taxon>
    </lineage>
</organism>
<evidence type="ECO:0000313" key="2">
    <source>
        <dbReference type="Proteomes" id="UP000005147"/>
    </source>
</evidence>
<reference evidence="1 2" key="1">
    <citation type="submission" date="2012-07" db="EMBL/GenBank/DDBJ databases">
        <title>The Genome Sequence of Facklamia ignava CCUG 37419.</title>
        <authorList>
            <consortium name="The Broad Institute Genome Sequencing Platform"/>
            <person name="Earl A."/>
            <person name="Ward D."/>
            <person name="Feldgarden M."/>
            <person name="Gevers D."/>
            <person name="Huys G."/>
            <person name="Walker B."/>
            <person name="Young S.K."/>
            <person name="Zeng Q."/>
            <person name="Gargeya S."/>
            <person name="Fitzgerald M."/>
            <person name="Haas B."/>
            <person name="Abouelleil A."/>
            <person name="Alvarado L."/>
            <person name="Arachchi H.M."/>
            <person name="Berlin A.M."/>
            <person name="Chapman S.B."/>
            <person name="Goldberg J."/>
            <person name="Griggs A."/>
            <person name="Gujja S."/>
            <person name="Hansen M."/>
            <person name="Howarth C."/>
            <person name="Imamovic A."/>
            <person name="Larimer J."/>
            <person name="McCowen C."/>
            <person name="Montmayeur A."/>
            <person name="Murphy C."/>
            <person name="Neiman D."/>
            <person name="Pearson M."/>
            <person name="Priest M."/>
            <person name="Roberts A."/>
            <person name="Saif S."/>
            <person name="Shea T."/>
            <person name="Sisk P."/>
            <person name="Sykes S."/>
            <person name="Wortman J."/>
            <person name="Nusbaum C."/>
            <person name="Birren B."/>
        </authorList>
    </citation>
    <scope>NUCLEOTIDE SEQUENCE [LARGE SCALE GENOMIC DNA]</scope>
    <source>
        <strain evidence="1 2">CCUG 37419</strain>
    </source>
</reference>
<name>K1LKM7_9LACT</name>
<keyword evidence="2" id="KW-1185">Reference proteome</keyword>
<gene>
    <name evidence="1" type="ORF">HMPREF9707_01149</name>
</gene>
<sequence>ERERRVNKLDGRVGRKYARQYEWSGKVAILHYSNNTRSRQVFETIAGY</sequence>